<evidence type="ECO:0000256" key="3">
    <source>
        <dbReference type="RuleBase" id="RU004004"/>
    </source>
</evidence>
<organism evidence="7 8">
    <name type="scientific">Candidatus Dechloromonas phosphorivorans</name>
    <dbReference type="NCBI Taxonomy" id="2899244"/>
    <lineage>
        <taxon>Bacteria</taxon>
        <taxon>Pseudomonadati</taxon>
        <taxon>Pseudomonadota</taxon>
        <taxon>Betaproteobacteria</taxon>
        <taxon>Rhodocyclales</taxon>
        <taxon>Azonexaceae</taxon>
        <taxon>Dechloromonas</taxon>
    </lineage>
</organism>
<name>A0A935JVW2_9RHOO</name>
<comment type="subcellular location">
    <subcellularLocation>
        <location evidence="3">Cell outer membrane</location>
    </subcellularLocation>
</comment>
<comment type="caution">
    <text evidence="7">The sequence shown here is derived from an EMBL/GenBank/DDBJ whole genome shotgun (WGS) entry which is preliminary data.</text>
</comment>
<evidence type="ECO:0000313" key="7">
    <source>
        <dbReference type="EMBL" id="MBK7414931.1"/>
    </source>
</evidence>
<evidence type="ECO:0000256" key="4">
    <source>
        <dbReference type="SAM" id="SignalP"/>
    </source>
</evidence>
<evidence type="ECO:0000256" key="1">
    <source>
        <dbReference type="ARBA" id="ARBA00022729"/>
    </source>
</evidence>
<keyword evidence="3" id="KW-0813">Transport</keyword>
<feature type="domain" description="NolW-like" evidence="6">
    <location>
        <begin position="26"/>
        <end position="83"/>
    </location>
</feature>
<evidence type="ECO:0000256" key="2">
    <source>
        <dbReference type="RuleBase" id="RU004003"/>
    </source>
</evidence>
<feature type="domain" description="Type II/III secretion system secretin-like" evidence="5">
    <location>
        <begin position="137"/>
        <end position="240"/>
    </location>
</feature>
<keyword evidence="1 4" id="KW-0732">Signal</keyword>
<evidence type="ECO:0008006" key="9">
    <source>
        <dbReference type="Google" id="ProtNLM"/>
    </source>
</evidence>
<dbReference type="Proteomes" id="UP000739411">
    <property type="component" value="Unassembled WGS sequence"/>
</dbReference>
<evidence type="ECO:0000313" key="8">
    <source>
        <dbReference type="Proteomes" id="UP000739411"/>
    </source>
</evidence>
<feature type="chain" id="PRO_5037511194" description="NolW-like domain-containing protein" evidence="4">
    <location>
        <begin position="23"/>
        <end position="267"/>
    </location>
</feature>
<comment type="similarity">
    <text evidence="2">Belongs to the bacterial secretin family.</text>
</comment>
<dbReference type="EMBL" id="JADJMS010000014">
    <property type="protein sequence ID" value="MBK7414931.1"/>
    <property type="molecule type" value="Genomic_DNA"/>
</dbReference>
<evidence type="ECO:0000259" key="6">
    <source>
        <dbReference type="Pfam" id="PF03958"/>
    </source>
</evidence>
<accession>A0A935JVW2</accession>
<gene>
    <name evidence="7" type="ORF">IPJ38_07210</name>
</gene>
<dbReference type="Pfam" id="PF03958">
    <property type="entry name" value="Secretin_N"/>
    <property type="match status" value="1"/>
</dbReference>
<reference evidence="7 8" key="1">
    <citation type="submission" date="2020-10" db="EMBL/GenBank/DDBJ databases">
        <title>Connecting structure to function with the recovery of over 1000 high-quality activated sludge metagenome-assembled genomes encoding full-length rRNA genes using long-read sequencing.</title>
        <authorList>
            <person name="Singleton C.M."/>
            <person name="Petriglieri F."/>
            <person name="Kristensen J.M."/>
            <person name="Kirkegaard R.H."/>
            <person name="Michaelsen T.Y."/>
            <person name="Andersen M.H."/>
            <person name="Karst S.M."/>
            <person name="Dueholm M.S."/>
            <person name="Nielsen P.H."/>
            <person name="Albertsen M."/>
        </authorList>
    </citation>
    <scope>NUCLEOTIDE SEQUENCE [LARGE SCALE GENOMIC DNA]</scope>
    <source>
        <strain evidence="7">EsbW_18-Q3-R4-48_BATAC.463</strain>
    </source>
</reference>
<dbReference type="GO" id="GO:0009279">
    <property type="term" value="C:cell outer membrane"/>
    <property type="evidence" value="ECO:0007669"/>
    <property type="project" value="UniProtKB-SubCell"/>
</dbReference>
<sequence length="267" mass="28631">MKMLLKTLLTVTVALWISFASAQQMEVIELRSKSVEQVLPVLQPLVEPGGTLSGMNNQLFLRASARNRAEIKKALAAIDKPTRRLIIRTSQNRETENNSQGAEASGQVVLGSSRHANAQAQVWNTKSVRGESAGQMVQTVDGGQAFIQVGRSLAIPMRQVAIGPGGAIINELVVYKDVGSGFYAVPHLNGQRVTIEISQQADSVASYRSGTINTQRLSTTVSGQLGEWIALGGGGRQATGNQNGAFSVSSSDARDNRSIWLMVEEVE</sequence>
<dbReference type="Pfam" id="PF00263">
    <property type="entry name" value="Secretin"/>
    <property type="match status" value="1"/>
</dbReference>
<feature type="signal peptide" evidence="4">
    <location>
        <begin position="1"/>
        <end position="22"/>
    </location>
</feature>
<evidence type="ECO:0000259" key="5">
    <source>
        <dbReference type="Pfam" id="PF00263"/>
    </source>
</evidence>
<dbReference type="Gene3D" id="3.30.1370.120">
    <property type="match status" value="1"/>
</dbReference>
<dbReference type="InterPro" id="IPR004846">
    <property type="entry name" value="T2SS/T3SS_dom"/>
</dbReference>
<proteinExistence type="inferred from homology"/>
<dbReference type="AlphaFoldDB" id="A0A935JVW2"/>
<dbReference type="GO" id="GO:0009306">
    <property type="term" value="P:protein secretion"/>
    <property type="evidence" value="ECO:0007669"/>
    <property type="project" value="InterPro"/>
</dbReference>
<dbReference type="InterPro" id="IPR038591">
    <property type="entry name" value="NolW-like_sf"/>
</dbReference>
<protein>
    <recommendedName>
        <fullName evidence="9">NolW-like domain-containing protein</fullName>
    </recommendedName>
</protein>
<dbReference type="InterPro" id="IPR005644">
    <property type="entry name" value="NolW-like"/>
</dbReference>